<evidence type="ECO:0000313" key="2">
    <source>
        <dbReference type="EMBL" id="GFS07792.1"/>
    </source>
</evidence>
<proteinExistence type="predicted"/>
<comment type="caution">
    <text evidence="2">The sequence shown here is derived from an EMBL/GenBank/DDBJ whole genome shotgun (WGS) entry which is preliminary data.</text>
</comment>
<dbReference type="EMBL" id="BMAT01013225">
    <property type="protein sequence ID" value="GFS07792.1"/>
    <property type="molecule type" value="Genomic_DNA"/>
</dbReference>
<dbReference type="InterPro" id="IPR036055">
    <property type="entry name" value="LDL_receptor-like_sf"/>
</dbReference>
<dbReference type="AlphaFoldDB" id="A0AAV4IFJ6"/>
<keyword evidence="3" id="KW-1185">Reference proteome</keyword>
<dbReference type="SUPFAM" id="SSF48726">
    <property type="entry name" value="Immunoglobulin"/>
    <property type="match status" value="1"/>
</dbReference>
<dbReference type="SUPFAM" id="SSF57424">
    <property type="entry name" value="LDL receptor-like module"/>
    <property type="match status" value="1"/>
</dbReference>
<dbReference type="Gene3D" id="2.40.128.620">
    <property type="match status" value="1"/>
</dbReference>
<evidence type="ECO:0000256" key="1">
    <source>
        <dbReference type="ARBA" id="ARBA00023157"/>
    </source>
</evidence>
<evidence type="ECO:0008006" key="4">
    <source>
        <dbReference type="Google" id="ProtNLM"/>
    </source>
</evidence>
<sequence>MLLCSDGSRRVCLRNGFVCDGDPNCRDKEDEDPDICQLKIQTSMGNSPKKGGERKGTGRRWSIFCIARNGGQLTWYRKRQNPYSFVNISRRAKRCMKSHKCRYSIKQTLWPGEPTLHVSELHIKALKVIDFGAYTCRMPHLQSSPFKLVRQKGRCQSLFECNDLMKTVPSWTENFPLNPKADILCRNYDAYLNCRERYLKLCKAEDRMESREHQRFYQYFCSHDGK</sequence>
<gene>
    <name evidence="2" type="ORF">ElyMa_006577300</name>
</gene>
<reference evidence="2 3" key="1">
    <citation type="journal article" date="2021" name="Elife">
        <title>Chloroplast acquisition without the gene transfer in kleptoplastic sea slugs, Plakobranchus ocellatus.</title>
        <authorList>
            <person name="Maeda T."/>
            <person name="Takahashi S."/>
            <person name="Yoshida T."/>
            <person name="Shimamura S."/>
            <person name="Takaki Y."/>
            <person name="Nagai Y."/>
            <person name="Toyoda A."/>
            <person name="Suzuki Y."/>
            <person name="Arimoto A."/>
            <person name="Ishii H."/>
            <person name="Satoh N."/>
            <person name="Nishiyama T."/>
            <person name="Hasebe M."/>
            <person name="Maruyama T."/>
            <person name="Minagawa J."/>
            <person name="Obokata J."/>
            <person name="Shigenobu S."/>
        </authorList>
    </citation>
    <scope>NUCLEOTIDE SEQUENCE [LARGE SCALE GENOMIC DNA]</scope>
</reference>
<accession>A0AAV4IFJ6</accession>
<keyword evidence="1" id="KW-1015">Disulfide bond</keyword>
<organism evidence="2 3">
    <name type="scientific">Elysia marginata</name>
    <dbReference type="NCBI Taxonomy" id="1093978"/>
    <lineage>
        <taxon>Eukaryota</taxon>
        <taxon>Metazoa</taxon>
        <taxon>Spiralia</taxon>
        <taxon>Lophotrochozoa</taxon>
        <taxon>Mollusca</taxon>
        <taxon>Gastropoda</taxon>
        <taxon>Heterobranchia</taxon>
        <taxon>Euthyneura</taxon>
        <taxon>Panpulmonata</taxon>
        <taxon>Sacoglossa</taxon>
        <taxon>Placobranchoidea</taxon>
        <taxon>Plakobranchidae</taxon>
        <taxon>Elysia</taxon>
    </lineage>
</organism>
<protein>
    <recommendedName>
        <fullName evidence="4">Ig-like domain-containing protein</fullName>
    </recommendedName>
</protein>
<dbReference type="InterPro" id="IPR036179">
    <property type="entry name" value="Ig-like_dom_sf"/>
</dbReference>
<evidence type="ECO:0000313" key="3">
    <source>
        <dbReference type="Proteomes" id="UP000762676"/>
    </source>
</evidence>
<dbReference type="Proteomes" id="UP000762676">
    <property type="component" value="Unassembled WGS sequence"/>
</dbReference>
<name>A0AAV4IFJ6_9GAST</name>